<accession>A0A914RBT0</accession>
<dbReference type="Proteomes" id="UP000887578">
    <property type="component" value="Unplaced"/>
</dbReference>
<evidence type="ECO:0000313" key="1">
    <source>
        <dbReference type="Proteomes" id="UP000887578"/>
    </source>
</evidence>
<keyword evidence="1" id="KW-1185">Reference proteome</keyword>
<proteinExistence type="predicted"/>
<name>A0A914RBT0_9BILA</name>
<dbReference type="WBParaSite" id="PDA_v2.g9090.t1">
    <property type="protein sequence ID" value="PDA_v2.g9090.t1"/>
    <property type="gene ID" value="PDA_v2.g9090"/>
</dbReference>
<organism evidence="1 2">
    <name type="scientific">Panagrolaimus davidi</name>
    <dbReference type="NCBI Taxonomy" id="227884"/>
    <lineage>
        <taxon>Eukaryota</taxon>
        <taxon>Metazoa</taxon>
        <taxon>Ecdysozoa</taxon>
        <taxon>Nematoda</taxon>
        <taxon>Chromadorea</taxon>
        <taxon>Rhabditida</taxon>
        <taxon>Tylenchina</taxon>
        <taxon>Panagrolaimomorpha</taxon>
        <taxon>Panagrolaimoidea</taxon>
        <taxon>Panagrolaimidae</taxon>
        <taxon>Panagrolaimus</taxon>
    </lineage>
</organism>
<protein>
    <submittedName>
        <fullName evidence="2">Uncharacterized protein</fullName>
    </submittedName>
</protein>
<reference evidence="2" key="1">
    <citation type="submission" date="2022-11" db="UniProtKB">
        <authorList>
            <consortium name="WormBaseParasite"/>
        </authorList>
    </citation>
    <scope>IDENTIFICATION</scope>
</reference>
<sequence length="176" mass="20614">MYESKRKISNPAKENSSTPTKCLKFNEMTEINKKPILNPNCLELEFSQLLKNSRYGGQMNNNIERFMLSGSQQYICALNYFRFIDKVIVFEERMSIYIKRNPIHWDEYNSRDSLYNCSMFKPILKAIATSETEASLQSLPEGNLRDEIFEALIQEGVKDVSFLSKCYNRGLNNHRR</sequence>
<evidence type="ECO:0000313" key="2">
    <source>
        <dbReference type="WBParaSite" id="PDA_v2.g9090.t1"/>
    </source>
</evidence>
<dbReference type="AlphaFoldDB" id="A0A914RBT0"/>